<dbReference type="GO" id="GO:0032259">
    <property type="term" value="P:methylation"/>
    <property type="evidence" value="ECO:0007669"/>
    <property type="project" value="UniProtKB-KW"/>
</dbReference>
<evidence type="ECO:0000256" key="1">
    <source>
        <dbReference type="ARBA" id="ARBA00022603"/>
    </source>
</evidence>
<dbReference type="PANTHER" id="PTHR14614:SF164">
    <property type="entry name" value="HISTONE-ARGININE METHYLTRANSFERASE METTL23"/>
    <property type="match status" value="1"/>
</dbReference>
<gene>
    <name evidence="5" type="ORF">Ae201684_017855</name>
</gene>
<dbReference type="Proteomes" id="UP000481153">
    <property type="component" value="Unassembled WGS sequence"/>
</dbReference>
<evidence type="ECO:0008006" key="7">
    <source>
        <dbReference type="Google" id="ProtNLM"/>
    </source>
</evidence>
<keyword evidence="2" id="KW-0808">Transferase</keyword>
<dbReference type="AlphaFoldDB" id="A0A6G0W839"/>
<evidence type="ECO:0000313" key="6">
    <source>
        <dbReference type="Proteomes" id="UP000481153"/>
    </source>
</evidence>
<dbReference type="EMBL" id="VJMJ01000313">
    <property type="protein sequence ID" value="KAF0723239.1"/>
    <property type="molecule type" value="Genomic_DNA"/>
</dbReference>
<comment type="similarity">
    <text evidence="4">Belongs to the methyltransferase superfamily. METTL23 family.</text>
</comment>
<keyword evidence="6" id="KW-1185">Reference proteome</keyword>
<sequence>MSTRVTTVKDFCFGSHAVCVQEELTKIGEDDSALGLGYYVWPSAIVLASFLADNTSLVLGKRVLELGAGTSLPGLLAVKLGAAHVTLTDKSELDLSNARQSIELNGLDASLFSLRPLLWGDDFTDQVDILVAADCFYNPGDFEDVVATMACILERNPGCAVITTYQLRSIYYTIQPSLTRWRLQAREIPHKSNEIDTDNVFLLQISRED</sequence>
<evidence type="ECO:0000256" key="3">
    <source>
        <dbReference type="ARBA" id="ARBA00022691"/>
    </source>
</evidence>
<dbReference type="VEuPathDB" id="FungiDB:AeMF1_014528"/>
<evidence type="ECO:0000256" key="4">
    <source>
        <dbReference type="ARBA" id="ARBA00043988"/>
    </source>
</evidence>
<evidence type="ECO:0000256" key="2">
    <source>
        <dbReference type="ARBA" id="ARBA00022679"/>
    </source>
</evidence>
<evidence type="ECO:0000313" key="5">
    <source>
        <dbReference type="EMBL" id="KAF0723239.1"/>
    </source>
</evidence>
<dbReference type="Gene3D" id="3.40.50.150">
    <property type="entry name" value="Vaccinia Virus protein VP39"/>
    <property type="match status" value="1"/>
</dbReference>
<organism evidence="5 6">
    <name type="scientific">Aphanomyces euteiches</name>
    <dbReference type="NCBI Taxonomy" id="100861"/>
    <lineage>
        <taxon>Eukaryota</taxon>
        <taxon>Sar</taxon>
        <taxon>Stramenopiles</taxon>
        <taxon>Oomycota</taxon>
        <taxon>Saprolegniomycetes</taxon>
        <taxon>Saprolegniales</taxon>
        <taxon>Verrucalvaceae</taxon>
        <taxon>Aphanomyces</taxon>
    </lineage>
</organism>
<reference evidence="5 6" key="1">
    <citation type="submission" date="2019-07" db="EMBL/GenBank/DDBJ databases">
        <title>Genomics analysis of Aphanomyces spp. identifies a new class of oomycete effector associated with host adaptation.</title>
        <authorList>
            <person name="Gaulin E."/>
        </authorList>
    </citation>
    <scope>NUCLEOTIDE SEQUENCE [LARGE SCALE GENOMIC DNA]</scope>
    <source>
        <strain evidence="5 6">ATCC 201684</strain>
    </source>
</reference>
<name>A0A6G0W839_9STRA</name>
<dbReference type="InterPro" id="IPR029063">
    <property type="entry name" value="SAM-dependent_MTases_sf"/>
</dbReference>
<accession>A0A6G0W839</accession>
<protein>
    <recommendedName>
        <fullName evidence="7">Methyltransferase-like protein 23</fullName>
    </recommendedName>
</protein>
<dbReference type="GO" id="GO:0008168">
    <property type="term" value="F:methyltransferase activity"/>
    <property type="evidence" value="ECO:0007669"/>
    <property type="project" value="UniProtKB-KW"/>
</dbReference>
<keyword evidence="3" id="KW-0949">S-adenosyl-L-methionine</keyword>
<dbReference type="GO" id="GO:0005737">
    <property type="term" value="C:cytoplasm"/>
    <property type="evidence" value="ECO:0007669"/>
    <property type="project" value="TreeGrafter"/>
</dbReference>
<comment type="caution">
    <text evidence="5">The sequence shown here is derived from an EMBL/GenBank/DDBJ whole genome shotgun (WGS) entry which is preliminary data.</text>
</comment>
<dbReference type="CDD" id="cd02440">
    <property type="entry name" value="AdoMet_MTases"/>
    <property type="match status" value="1"/>
</dbReference>
<proteinExistence type="inferred from homology"/>
<dbReference type="Pfam" id="PF10294">
    <property type="entry name" value="Methyltransf_16"/>
    <property type="match status" value="1"/>
</dbReference>
<keyword evidence="1" id="KW-0489">Methyltransferase</keyword>
<dbReference type="PANTHER" id="PTHR14614">
    <property type="entry name" value="HEPATOCELLULAR CARCINOMA-ASSOCIATED ANTIGEN"/>
    <property type="match status" value="1"/>
</dbReference>
<dbReference type="SUPFAM" id="SSF53335">
    <property type="entry name" value="S-adenosyl-L-methionine-dependent methyltransferases"/>
    <property type="match status" value="1"/>
</dbReference>
<dbReference type="GO" id="GO:0005634">
    <property type="term" value="C:nucleus"/>
    <property type="evidence" value="ECO:0007669"/>
    <property type="project" value="TreeGrafter"/>
</dbReference>
<dbReference type="InterPro" id="IPR019410">
    <property type="entry name" value="Methyltransf_16"/>
</dbReference>